<keyword evidence="6" id="KW-0997">Cell inner membrane</keyword>
<comment type="function">
    <text evidence="12">Proton-coupled chloride transporter. Functions as antiport system and exchanges two chloride ions for 1 proton. Probably acts as an electrical shunt for an outwardly-directed proton pump that is linked to amino acid decarboxylation, as part of the extreme acid resistance (XAR) response.</text>
</comment>
<feature type="transmembrane region" description="Helical" evidence="15">
    <location>
        <begin position="281"/>
        <end position="300"/>
    </location>
</feature>
<evidence type="ECO:0000256" key="13">
    <source>
        <dbReference type="ARBA" id="ARBA00060935"/>
    </source>
</evidence>
<evidence type="ECO:0000256" key="1">
    <source>
        <dbReference type="ARBA" id="ARBA00004429"/>
    </source>
</evidence>
<dbReference type="GO" id="GO:0005247">
    <property type="term" value="F:voltage-gated chloride channel activity"/>
    <property type="evidence" value="ECO:0007669"/>
    <property type="project" value="TreeGrafter"/>
</dbReference>
<dbReference type="PANTHER" id="PTHR45711">
    <property type="entry name" value="CHLORIDE CHANNEL PROTEIN"/>
    <property type="match status" value="1"/>
</dbReference>
<comment type="subunit">
    <text evidence="2">Homodimer.</text>
</comment>
<keyword evidence="5" id="KW-1003">Cell membrane</keyword>
<accession>A0A380QN77</accession>
<keyword evidence="11" id="KW-0868">Chloride</keyword>
<dbReference type="CDD" id="cd01031">
    <property type="entry name" value="EriC"/>
    <property type="match status" value="1"/>
</dbReference>
<evidence type="ECO:0000256" key="14">
    <source>
        <dbReference type="ARBA" id="ARBA00068302"/>
    </source>
</evidence>
<feature type="transmembrane region" description="Helical" evidence="15">
    <location>
        <begin position="206"/>
        <end position="230"/>
    </location>
</feature>
<dbReference type="AlphaFoldDB" id="A0A380QN77"/>
<dbReference type="Gene3D" id="1.10.3080.10">
    <property type="entry name" value="Clc chloride channel"/>
    <property type="match status" value="1"/>
</dbReference>
<dbReference type="GO" id="GO:0005886">
    <property type="term" value="C:plasma membrane"/>
    <property type="evidence" value="ECO:0007669"/>
    <property type="project" value="UniProtKB-SubCell"/>
</dbReference>
<dbReference type="GO" id="GO:0015297">
    <property type="term" value="F:antiporter activity"/>
    <property type="evidence" value="ECO:0007669"/>
    <property type="project" value="UniProtKB-KW"/>
</dbReference>
<dbReference type="Pfam" id="PF00654">
    <property type="entry name" value="Voltage_CLC"/>
    <property type="match status" value="1"/>
</dbReference>
<dbReference type="Proteomes" id="UP000255169">
    <property type="component" value="Unassembled WGS sequence"/>
</dbReference>
<sequence length="503" mass="53570">MAGESAGCALKSAHRLFVLLIVQLIHNLTMTDSTEQTSNIGDLRMRRGHFIRTLINRDKTPLIILVMAGVVGVITGLLGVGFDRGVDWIQQQRLGTLAKVADYAILVWPLAFIMSALLAMVGYYLVRRFAPEAGGSGIPEIEGALDEMRPVRWWRVIPVKFIGGLGTLGAGMVLGREGPMVQMGGNTGRMVVDIFRLRSAEARHSLLATGAAAGLSAAFNAPLAGILFVIEEMRTQFRYSLVSIKAVFVGVIMSTIVYRYFNGQKALIDVGRLGDAPLNTLWLYLALGILFGVVGVIFNALVFRTQDMFIRFHGGDWRKLLIIGGLLGGLCGLLGVVQGETAGGGFSLIPIAAAGNYGVGMLLFIFIARAITTLLCFGSGAPGGIFAPMLALGTMLGTAFGLSCGHFFPEYNIEAGTFAIAGMGALFAASVRAPLTGIVLVLEMTDNYQLILPMIVTCLGATLIAQFMGGKPLYSAILARTLQRQEQAAEAAKTSKSALETGK</sequence>
<evidence type="ECO:0000256" key="2">
    <source>
        <dbReference type="ARBA" id="ARBA00011738"/>
    </source>
</evidence>
<reference evidence="16 17" key="1">
    <citation type="submission" date="2018-06" db="EMBL/GenBank/DDBJ databases">
        <authorList>
            <consortium name="Pathogen Informatics"/>
            <person name="Doyle S."/>
        </authorList>
    </citation>
    <scope>NUCLEOTIDE SEQUENCE [LARGE SCALE GENOMIC DNA]</scope>
    <source>
        <strain evidence="16 17">NCTC10476</strain>
    </source>
</reference>
<evidence type="ECO:0000256" key="12">
    <source>
        <dbReference type="ARBA" id="ARBA00059427"/>
    </source>
</evidence>
<dbReference type="InterPro" id="IPR014743">
    <property type="entry name" value="Cl-channel_core"/>
</dbReference>
<feature type="transmembrane region" description="Helical" evidence="15">
    <location>
        <begin position="449"/>
        <end position="468"/>
    </location>
</feature>
<dbReference type="SUPFAM" id="SSF81340">
    <property type="entry name" value="Clc chloride channel"/>
    <property type="match status" value="1"/>
</dbReference>
<keyword evidence="9" id="KW-0406">Ion transport</keyword>
<evidence type="ECO:0000256" key="8">
    <source>
        <dbReference type="ARBA" id="ARBA00022989"/>
    </source>
</evidence>
<keyword evidence="4" id="KW-0050">Antiport</keyword>
<evidence type="ECO:0000313" key="16">
    <source>
        <dbReference type="EMBL" id="SUQ00135.1"/>
    </source>
</evidence>
<protein>
    <recommendedName>
        <fullName evidence="14">H(+)/Cl(-) exchange transporter ClcA</fullName>
    </recommendedName>
</protein>
<feature type="transmembrane region" description="Helical" evidence="15">
    <location>
        <begin position="357"/>
        <end position="377"/>
    </location>
</feature>
<feature type="transmembrane region" description="Helical" evidence="15">
    <location>
        <begin position="103"/>
        <end position="126"/>
    </location>
</feature>
<keyword evidence="8 15" id="KW-1133">Transmembrane helix</keyword>
<dbReference type="EMBL" id="UHJG01000001">
    <property type="protein sequence ID" value="SUQ00135.1"/>
    <property type="molecule type" value="Genomic_DNA"/>
</dbReference>
<dbReference type="PRINTS" id="PR00762">
    <property type="entry name" value="CLCHANNEL"/>
</dbReference>
<dbReference type="STRING" id="29486.UGYR_13420"/>
<dbReference type="InterPro" id="IPR001807">
    <property type="entry name" value="ClC"/>
</dbReference>
<evidence type="ECO:0000256" key="10">
    <source>
        <dbReference type="ARBA" id="ARBA00023136"/>
    </source>
</evidence>
<dbReference type="PANTHER" id="PTHR45711:SF6">
    <property type="entry name" value="CHLORIDE CHANNEL PROTEIN"/>
    <property type="match status" value="1"/>
</dbReference>
<keyword evidence="17" id="KW-1185">Reference proteome</keyword>
<keyword evidence="7 15" id="KW-0812">Transmembrane</keyword>
<evidence type="ECO:0000256" key="3">
    <source>
        <dbReference type="ARBA" id="ARBA00022448"/>
    </source>
</evidence>
<feature type="transmembrane region" description="Helical" evidence="15">
    <location>
        <begin position="420"/>
        <end position="442"/>
    </location>
</feature>
<name>A0A380QN77_YERRU</name>
<dbReference type="FunFam" id="1.10.3080.10:FF:000005">
    <property type="entry name" value="H(+)/Cl(-) exchange transporter ClcA"/>
    <property type="match status" value="1"/>
</dbReference>
<evidence type="ECO:0000256" key="15">
    <source>
        <dbReference type="SAM" id="Phobius"/>
    </source>
</evidence>
<evidence type="ECO:0000256" key="5">
    <source>
        <dbReference type="ARBA" id="ARBA00022475"/>
    </source>
</evidence>
<evidence type="ECO:0000256" key="4">
    <source>
        <dbReference type="ARBA" id="ARBA00022449"/>
    </source>
</evidence>
<comment type="similarity">
    <text evidence="13">Belongs to the chloride channel (TC 2.A.49) family. ClcA subfamily.</text>
</comment>
<keyword evidence="3" id="KW-0813">Transport</keyword>
<gene>
    <name evidence="16" type="primary">yadQ</name>
    <name evidence="16" type="ORF">NCTC10476_01409</name>
</gene>
<comment type="subcellular location">
    <subcellularLocation>
        <location evidence="1">Cell inner membrane</location>
        <topology evidence="1">Multi-pass membrane protein</topology>
    </subcellularLocation>
</comment>
<evidence type="ECO:0000313" key="17">
    <source>
        <dbReference type="Proteomes" id="UP000255169"/>
    </source>
</evidence>
<feature type="transmembrane region" description="Helical" evidence="15">
    <location>
        <begin position="157"/>
        <end position="175"/>
    </location>
</feature>
<organism evidence="16 17">
    <name type="scientific">Yersinia ruckeri</name>
    <dbReference type="NCBI Taxonomy" id="29486"/>
    <lineage>
        <taxon>Bacteria</taxon>
        <taxon>Pseudomonadati</taxon>
        <taxon>Pseudomonadota</taxon>
        <taxon>Gammaproteobacteria</taxon>
        <taxon>Enterobacterales</taxon>
        <taxon>Yersiniaceae</taxon>
        <taxon>Yersinia</taxon>
    </lineage>
</organism>
<evidence type="ECO:0000256" key="6">
    <source>
        <dbReference type="ARBA" id="ARBA00022519"/>
    </source>
</evidence>
<keyword evidence="10 15" id="KW-0472">Membrane</keyword>
<evidence type="ECO:0000256" key="9">
    <source>
        <dbReference type="ARBA" id="ARBA00023065"/>
    </source>
</evidence>
<feature type="transmembrane region" description="Helical" evidence="15">
    <location>
        <begin position="62"/>
        <end position="83"/>
    </location>
</feature>
<proteinExistence type="inferred from homology"/>
<feature type="transmembrane region" description="Helical" evidence="15">
    <location>
        <begin position="242"/>
        <end position="261"/>
    </location>
</feature>
<dbReference type="NCBIfam" id="NF003640">
    <property type="entry name" value="PRK05277.1"/>
    <property type="match status" value="1"/>
</dbReference>
<evidence type="ECO:0000256" key="11">
    <source>
        <dbReference type="ARBA" id="ARBA00023214"/>
    </source>
</evidence>
<evidence type="ECO:0000256" key="7">
    <source>
        <dbReference type="ARBA" id="ARBA00022692"/>
    </source>
</evidence>
<feature type="transmembrane region" description="Helical" evidence="15">
    <location>
        <begin position="320"/>
        <end position="337"/>
    </location>
</feature>